<name>E0U6E1_GLOV7</name>
<reference evidence="6" key="1">
    <citation type="journal article" date="2011" name="MBio">
        <title>Novel metabolic attributes of the genus Cyanothece, comprising a group of unicellular nitrogen-fixing Cyanobacteria.</title>
        <authorList>
            <person name="Bandyopadhyay A."/>
            <person name="Elvitigala T."/>
            <person name="Welsh E."/>
            <person name="Stockel J."/>
            <person name="Liberton M."/>
            <person name="Min H."/>
            <person name="Sherman L.A."/>
            <person name="Pakrasi H.B."/>
        </authorList>
    </citation>
    <scope>NUCLEOTIDE SEQUENCE [LARGE SCALE GENOMIC DNA]</scope>
    <source>
        <strain evidence="6">PCC 7822</strain>
    </source>
</reference>
<evidence type="ECO:0000313" key="5">
    <source>
        <dbReference type="EMBL" id="ADN13584.1"/>
    </source>
</evidence>
<dbReference type="GO" id="GO:0016829">
    <property type="term" value="F:lyase activity"/>
    <property type="evidence" value="ECO:0007669"/>
    <property type="project" value="UniProtKB-KW"/>
</dbReference>
<organism evidence="5 6">
    <name type="scientific">Gloeothece verrucosa (strain PCC 7822)</name>
    <name type="common">Cyanothece sp. (strain PCC 7822)</name>
    <dbReference type="NCBI Taxonomy" id="497965"/>
    <lineage>
        <taxon>Bacteria</taxon>
        <taxon>Bacillati</taxon>
        <taxon>Cyanobacteriota</taxon>
        <taxon>Cyanophyceae</taxon>
        <taxon>Oscillatoriophycideae</taxon>
        <taxon>Chroococcales</taxon>
        <taxon>Aphanothecaceae</taxon>
        <taxon>Gloeothece</taxon>
        <taxon>Gloeothece verrucosa</taxon>
    </lineage>
</organism>
<dbReference type="Gene3D" id="2.40.128.590">
    <property type="entry name" value="CpcT/CpeT domain"/>
    <property type="match status" value="1"/>
</dbReference>
<dbReference type="STRING" id="497965.Cyan7822_1593"/>
<proteinExistence type="inferred from homology"/>
<dbReference type="AlphaFoldDB" id="E0U6E1"/>
<dbReference type="InterPro" id="IPR038672">
    <property type="entry name" value="CpcT/CpeT_sf"/>
</dbReference>
<accession>E0U6E1</accession>
<dbReference type="HAMAP" id="MF_01460">
    <property type="entry name" value="Chrphore_lyase_CpxT"/>
    <property type="match status" value="1"/>
</dbReference>
<evidence type="ECO:0000256" key="3">
    <source>
        <dbReference type="HAMAP-Rule" id="MF_01460"/>
    </source>
</evidence>
<dbReference type="PANTHER" id="PTHR35137:SF1">
    <property type="entry name" value="CHROMOPHORE LYASE CRL, CHLOROPLASTIC"/>
    <property type="match status" value="1"/>
</dbReference>
<comment type="similarity">
    <text evidence="1 3">Belongs to the CpcT/CpeT biliprotein lyase family.</text>
</comment>
<evidence type="ECO:0000256" key="1">
    <source>
        <dbReference type="ARBA" id="ARBA00008206"/>
    </source>
</evidence>
<gene>
    <name evidence="3" type="primary">cpcT</name>
    <name evidence="5" type="ordered locus">Cyan7822_1593</name>
</gene>
<dbReference type="RefSeq" id="WP_013321691.1">
    <property type="nucleotide sequence ID" value="NC_014501.1"/>
</dbReference>
<dbReference type="EMBL" id="CP002198">
    <property type="protein sequence ID" value="ADN13584.1"/>
    <property type="molecule type" value="Genomic_DNA"/>
</dbReference>
<dbReference type="HOGENOM" id="CLU_077016_0_0_3"/>
<dbReference type="eggNOG" id="ENOG5032GGT">
    <property type="taxonomic scope" value="Bacteria"/>
</dbReference>
<dbReference type="EC" id="4.-.-.-" evidence="3"/>
<feature type="chain" id="PRO_5003141113" description="Chromophore lyase CpcT/CpeT" evidence="4">
    <location>
        <begin position="24"/>
        <end position="220"/>
    </location>
</feature>
<dbReference type="GO" id="GO:0017006">
    <property type="term" value="P:protein-tetrapyrrole linkage"/>
    <property type="evidence" value="ECO:0007669"/>
    <property type="project" value="UniProtKB-UniRule"/>
</dbReference>
<dbReference type="Proteomes" id="UP000008206">
    <property type="component" value="Chromosome"/>
</dbReference>
<keyword evidence="2 3" id="KW-0456">Lyase</keyword>
<sequence length="220" mass="24581">MRHHHITTALLISYLLTTGSAQALPVNNEVNSVVTHLVGIMDTSAQAAENPKKSSVRMTTCQVTFRGANDSVQNSFGSPVYLYQEQALTQELNKPYRQRFLEIQPSVGQETVESKSYKPAQPETLIGLCNKPESERVLQQSDLGEFVCRVFLKPSPDGFIGETPPEGCPANVRGAVKITNTIILHSRGMDTWDKGYDAQGHQVWGAREDAYQYRWVNQQR</sequence>
<keyword evidence="6" id="KW-1185">Reference proteome</keyword>
<dbReference type="OrthoDB" id="509115at2"/>
<dbReference type="InterPro" id="IPR010404">
    <property type="entry name" value="CpcT/CpeT"/>
</dbReference>
<keyword evidence="4" id="KW-0732">Signal</keyword>
<evidence type="ECO:0000256" key="2">
    <source>
        <dbReference type="ARBA" id="ARBA00023239"/>
    </source>
</evidence>
<protein>
    <recommendedName>
        <fullName evidence="3">Chromophore lyase CpcT/CpeT</fullName>
        <ecNumber evidence="3">4.-.-.-</ecNumber>
    </recommendedName>
</protein>
<dbReference type="PANTHER" id="PTHR35137">
    <property type="entry name" value="CHROMOPHORE LYASE CRL, CHLOROPLASTIC"/>
    <property type="match status" value="1"/>
</dbReference>
<dbReference type="CDD" id="cd16338">
    <property type="entry name" value="CpcT"/>
    <property type="match status" value="1"/>
</dbReference>
<evidence type="ECO:0000313" key="6">
    <source>
        <dbReference type="Proteomes" id="UP000008206"/>
    </source>
</evidence>
<feature type="signal peptide" evidence="4">
    <location>
        <begin position="1"/>
        <end position="23"/>
    </location>
</feature>
<dbReference type="Pfam" id="PF06206">
    <property type="entry name" value="CpeT"/>
    <property type="match status" value="1"/>
</dbReference>
<evidence type="ECO:0000256" key="4">
    <source>
        <dbReference type="SAM" id="SignalP"/>
    </source>
</evidence>
<comment type="function">
    <text evidence="3">Covalently attaches a chromophore to Cys residue(s) of phycobiliproteins.</text>
</comment>
<dbReference type="KEGG" id="cyj:Cyan7822_1593"/>